<dbReference type="Proteomes" id="UP000028725">
    <property type="component" value="Unassembled WGS sequence"/>
</dbReference>
<proteinExistence type="predicted"/>
<name>A0A085W332_9BACT</name>
<evidence type="ECO:0000313" key="3">
    <source>
        <dbReference type="Proteomes" id="UP000028725"/>
    </source>
</evidence>
<gene>
    <name evidence="2" type="ORF">DB31_4201</name>
</gene>
<feature type="compositionally biased region" description="Basic and acidic residues" evidence="1">
    <location>
        <begin position="28"/>
        <end position="37"/>
    </location>
</feature>
<accession>A0A085W332</accession>
<dbReference type="EMBL" id="JMCB01000023">
    <property type="protein sequence ID" value="KFE62095.1"/>
    <property type="molecule type" value="Genomic_DNA"/>
</dbReference>
<protein>
    <submittedName>
        <fullName evidence="2">Uncharacterized protein</fullName>
    </submittedName>
</protein>
<organism evidence="2 3">
    <name type="scientific">Hyalangium minutum</name>
    <dbReference type="NCBI Taxonomy" id="394096"/>
    <lineage>
        <taxon>Bacteria</taxon>
        <taxon>Pseudomonadati</taxon>
        <taxon>Myxococcota</taxon>
        <taxon>Myxococcia</taxon>
        <taxon>Myxococcales</taxon>
        <taxon>Cystobacterineae</taxon>
        <taxon>Archangiaceae</taxon>
        <taxon>Hyalangium</taxon>
    </lineage>
</organism>
<sequence>MRALAAAARALRVMRRSGDSSAGVAKRSGRDGVRGER</sequence>
<reference evidence="2 3" key="1">
    <citation type="submission" date="2014-04" db="EMBL/GenBank/DDBJ databases">
        <title>Genome assembly of Hyalangium minutum DSM 14724.</title>
        <authorList>
            <person name="Sharma G."/>
            <person name="Subramanian S."/>
        </authorList>
    </citation>
    <scope>NUCLEOTIDE SEQUENCE [LARGE SCALE GENOMIC DNA]</scope>
    <source>
        <strain evidence="2 3">DSM 14724</strain>
    </source>
</reference>
<comment type="caution">
    <text evidence="2">The sequence shown here is derived from an EMBL/GenBank/DDBJ whole genome shotgun (WGS) entry which is preliminary data.</text>
</comment>
<evidence type="ECO:0000256" key="1">
    <source>
        <dbReference type="SAM" id="MobiDB-lite"/>
    </source>
</evidence>
<evidence type="ECO:0000313" key="2">
    <source>
        <dbReference type="EMBL" id="KFE62095.1"/>
    </source>
</evidence>
<feature type="region of interest" description="Disordered" evidence="1">
    <location>
        <begin position="15"/>
        <end position="37"/>
    </location>
</feature>
<keyword evidence="3" id="KW-1185">Reference proteome</keyword>
<dbReference type="AlphaFoldDB" id="A0A085W332"/>